<dbReference type="AlphaFoldDB" id="A0A8J3T4Q5"/>
<protein>
    <submittedName>
        <fullName evidence="1">Uncharacterized protein</fullName>
    </submittedName>
</protein>
<evidence type="ECO:0000313" key="1">
    <source>
        <dbReference type="EMBL" id="GII04035.1"/>
    </source>
</evidence>
<keyword evidence="2" id="KW-1185">Reference proteome</keyword>
<reference evidence="1" key="1">
    <citation type="submission" date="2021-01" db="EMBL/GenBank/DDBJ databases">
        <title>Whole genome shotgun sequence of Planobispora takensis NBRC 109077.</title>
        <authorList>
            <person name="Komaki H."/>
            <person name="Tamura T."/>
        </authorList>
    </citation>
    <scope>NUCLEOTIDE SEQUENCE</scope>
    <source>
        <strain evidence="1">NBRC 109077</strain>
    </source>
</reference>
<gene>
    <name evidence="1" type="ORF">Pta02_60430</name>
</gene>
<proteinExistence type="predicted"/>
<evidence type="ECO:0000313" key="2">
    <source>
        <dbReference type="Proteomes" id="UP000634476"/>
    </source>
</evidence>
<name>A0A8J3T4Q5_9ACTN</name>
<dbReference type="EMBL" id="BOOK01000046">
    <property type="protein sequence ID" value="GII04035.1"/>
    <property type="molecule type" value="Genomic_DNA"/>
</dbReference>
<sequence>MQQDDQSGEQAFAPGAEDLAGVEAWFAEYDALAERGAVQEIADLAIFPLNLATDAPGGFGAVRQWDREEFVRVMTEVMGGGTAGMEMKSVRTPRFLTPNLVLVETEATVTAEGRRQSMRYADLLVRTAQGWAFQTMIQGGWGHGWPPATRG</sequence>
<dbReference type="SUPFAM" id="SSF54427">
    <property type="entry name" value="NTF2-like"/>
    <property type="match status" value="1"/>
</dbReference>
<dbReference type="InterPro" id="IPR032710">
    <property type="entry name" value="NTF2-like_dom_sf"/>
</dbReference>
<comment type="caution">
    <text evidence="1">The sequence shown here is derived from an EMBL/GenBank/DDBJ whole genome shotgun (WGS) entry which is preliminary data.</text>
</comment>
<accession>A0A8J3T4Q5</accession>
<dbReference type="Proteomes" id="UP000634476">
    <property type="component" value="Unassembled WGS sequence"/>
</dbReference>
<organism evidence="1 2">
    <name type="scientific">Planobispora takensis</name>
    <dbReference type="NCBI Taxonomy" id="1367882"/>
    <lineage>
        <taxon>Bacteria</taxon>
        <taxon>Bacillati</taxon>
        <taxon>Actinomycetota</taxon>
        <taxon>Actinomycetes</taxon>
        <taxon>Streptosporangiales</taxon>
        <taxon>Streptosporangiaceae</taxon>
        <taxon>Planobispora</taxon>
    </lineage>
</organism>
<dbReference type="RefSeq" id="WP_203878307.1">
    <property type="nucleotide sequence ID" value="NZ_BOOK01000046.1"/>
</dbReference>